<gene>
    <name evidence="4" type="primary">LOC108983291</name>
</gene>
<keyword evidence="2" id="KW-1133">Transmembrane helix</keyword>
<evidence type="ECO:0000256" key="1">
    <source>
        <dbReference type="SAM" id="MobiDB-lite"/>
    </source>
</evidence>
<keyword evidence="2" id="KW-0472">Membrane</keyword>
<feature type="transmembrane region" description="Helical" evidence="2">
    <location>
        <begin position="21"/>
        <end position="42"/>
    </location>
</feature>
<organism evidence="3 4">
    <name type="scientific">Juglans regia</name>
    <name type="common">English walnut</name>
    <dbReference type="NCBI Taxonomy" id="51240"/>
    <lineage>
        <taxon>Eukaryota</taxon>
        <taxon>Viridiplantae</taxon>
        <taxon>Streptophyta</taxon>
        <taxon>Embryophyta</taxon>
        <taxon>Tracheophyta</taxon>
        <taxon>Spermatophyta</taxon>
        <taxon>Magnoliopsida</taxon>
        <taxon>eudicotyledons</taxon>
        <taxon>Gunneridae</taxon>
        <taxon>Pentapetalae</taxon>
        <taxon>rosids</taxon>
        <taxon>fabids</taxon>
        <taxon>Fagales</taxon>
        <taxon>Juglandaceae</taxon>
        <taxon>Juglans</taxon>
    </lineage>
</organism>
<dbReference type="RefSeq" id="XP_018810427.1">
    <property type="nucleotide sequence ID" value="XM_018954882.1"/>
</dbReference>
<dbReference type="STRING" id="51240.A0A2I4DTF1"/>
<dbReference type="GeneID" id="108983291"/>
<accession>A0A2I4DTF1</accession>
<dbReference type="AlphaFoldDB" id="A0A2I4DTF1"/>
<dbReference type="Proteomes" id="UP000235220">
    <property type="component" value="Chromosome 2"/>
</dbReference>
<dbReference type="PANTHER" id="PTHR34947:SF2">
    <property type="entry name" value="TRANSMEMBRANE PROTEIN"/>
    <property type="match status" value="1"/>
</dbReference>
<reference evidence="4" key="1">
    <citation type="submission" date="2025-08" db="UniProtKB">
        <authorList>
            <consortium name="RefSeq"/>
        </authorList>
    </citation>
    <scope>IDENTIFICATION</scope>
    <source>
        <tissue evidence="4">Leaves</tissue>
    </source>
</reference>
<feature type="region of interest" description="Disordered" evidence="1">
    <location>
        <begin position="191"/>
        <end position="211"/>
    </location>
</feature>
<protein>
    <submittedName>
        <fullName evidence="4">Uncharacterized protein LOC108983291</fullName>
    </submittedName>
</protein>
<evidence type="ECO:0000256" key="2">
    <source>
        <dbReference type="SAM" id="Phobius"/>
    </source>
</evidence>
<proteinExistence type="predicted"/>
<evidence type="ECO:0000313" key="3">
    <source>
        <dbReference type="Proteomes" id="UP000235220"/>
    </source>
</evidence>
<evidence type="ECO:0000313" key="4">
    <source>
        <dbReference type="RefSeq" id="XP_018810427.1"/>
    </source>
</evidence>
<dbReference type="OrthoDB" id="1727102at2759"/>
<keyword evidence="3" id="KW-1185">Reference proteome</keyword>
<keyword evidence="2" id="KW-0812">Transmembrane</keyword>
<name>A0A2I4DTF1_JUGRE</name>
<feature type="compositionally biased region" description="Acidic residues" evidence="1">
    <location>
        <begin position="201"/>
        <end position="211"/>
    </location>
</feature>
<sequence>MDQTGLNKRQTLTQFMISVQFLKKVTQLLLSVSVFSFFFSHSNLISFPKSFNFYFCTFPFQLFSHTIDKSSIFLLCNGLLVFLAKYSGLTRSLSGSTYNDEYSFESEGNGLQPESSISESKKTILEKEVMVEDIGTAGNVALEQERERKYLIKELEKETEKSAAKEGGGGGENRFSNSKEVGIFFLENEEEQNETVTGSFLEEEEEEEGNGIEELNKKFEDFIKRVKEEIRIEAREQLVMV</sequence>
<feature type="transmembrane region" description="Helical" evidence="2">
    <location>
        <begin position="62"/>
        <end position="84"/>
    </location>
</feature>
<dbReference type="PANTHER" id="PTHR34947">
    <property type="entry name" value="TRANSMEMBRANE PROTEIN"/>
    <property type="match status" value="1"/>
</dbReference>
<dbReference type="Gramene" id="Jr02_25800_p1">
    <property type="protein sequence ID" value="cds.Jr02_25800_p1"/>
    <property type="gene ID" value="Jr02_25800"/>
</dbReference>
<dbReference type="KEGG" id="jre:108983291"/>